<evidence type="ECO:0000313" key="1">
    <source>
        <dbReference type="EMBL" id="KTC98918.1"/>
    </source>
</evidence>
<sequence>MSKSTSSVRNLLARQKAQIKQREAEDALEEKRKAARIAEEEKAREAAENAEKENEEEILFTVSGPIPGMEKIIAAYTKKFPDSPAGIPLHFASDDEAKQFFEEMAKLGECFLFEKRNADGTPADQFAVSVGDGTLIFGNHVTVVAALSAYKEDSPHYETAQTYLKSLGAQPQKTTAFRDALQAEREPLDATQSGPKVR</sequence>
<keyword evidence="2" id="KW-1185">Reference proteome</keyword>
<dbReference type="RefSeq" id="WP_028386596.1">
    <property type="nucleotide sequence ID" value="NZ_CAAAHN010000022.1"/>
</dbReference>
<name>A0A0W0TTS1_9GAMM</name>
<gene>
    <name evidence="1" type="ORF">Lgee_1364</name>
</gene>
<evidence type="ECO:0000313" key="2">
    <source>
        <dbReference type="Proteomes" id="UP000054785"/>
    </source>
</evidence>
<dbReference type="Proteomes" id="UP000054785">
    <property type="component" value="Unassembled WGS sequence"/>
</dbReference>
<dbReference type="EMBL" id="LNYC01000052">
    <property type="protein sequence ID" value="KTC98918.1"/>
    <property type="molecule type" value="Genomic_DNA"/>
</dbReference>
<proteinExistence type="predicted"/>
<accession>A0A0W0TTS1</accession>
<dbReference type="STRING" id="45065.Lgee_1364"/>
<organism evidence="1 2">
    <name type="scientific">Legionella geestiana</name>
    <dbReference type="NCBI Taxonomy" id="45065"/>
    <lineage>
        <taxon>Bacteria</taxon>
        <taxon>Pseudomonadati</taxon>
        <taxon>Pseudomonadota</taxon>
        <taxon>Gammaproteobacteria</taxon>
        <taxon>Legionellales</taxon>
        <taxon>Legionellaceae</taxon>
        <taxon>Legionella</taxon>
    </lineage>
</organism>
<dbReference type="PATRIC" id="fig|45065.4.peg.1472"/>
<dbReference type="AlphaFoldDB" id="A0A0W0TTS1"/>
<comment type="caution">
    <text evidence="1">The sequence shown here is derived from an EMBL/GenBank/DDBJ whole genome shotgun (WGS) entry which is preliminary data.</text>
</comment>
<protein>
    <submittedName>
        <fullName evidence="1">Uncharacterized protein</fullName>
    </submittedName>
</protein>
<reference evidence="1 2" key="1">
    <citation type="submission" date="2015-11" db="EMBL/GenBank/DDBJ databases">
        <title>Genomic analysis of 38 Legionella species identifies large and diverse effector repertoires.</title>
        <authorList>
            <person name="Burstein D."/>
            <person name="Amaro F."/>
            <person name="Zusman T."/>
            <person name="Lifshitz Z."/>
            <person name="Cohen O."/>
            <person name="Gilbert J.A."/>
            <person name="Pupko T."/>
            <person name="Shuman H.A."/>
            <person name="Segal G."/>
        </authorList>
    </citation>
    <scope>NUCLEOTIDE SEQUENCE [LARGE SCALE GENOMIC DNA]</scope>
    <source>
        <strain evidence="1 2">ATCC 49504</strain>
    </source>
</reference>